<keyword evidence="1" id="KW-1133">Transmembrane helix</keyword>
<proteinExistence type="predicted"/>
<dbReference type="EMBL" id="GBRH01199441">
    <property type="protein sequence ID" value="JAD98454.1"/>
    <property type="molecule type" value="Transcribed_RNA"/>
</dbReference>
<reference evidence="2" key="2">
    <citation type="journal article" date="2015" name="Data Brief">
        <title>Shoot transcriptome of the giant reed, Arundo donax.</title>
        <authorList>
            <person name="Barrero R.A."/>
            <person name="Guerrero F.D."/>
            <person name="Moolhuijzen P."/>
            <person name="Goolsby J.A."/>
            <person name="Tidwell J."/>
            <person name="Bellgard S.E."/>
            <person name="Bellgard M.I."/>
        </authorList>
    </citation>
    <scope>NUCLEOTIDE SEQUENCE</scope>
    <source>
        <tissue evidence="2">Shoot tissue taken approximately 20 cm above the soil surface</tissue>
    </source>
</reference>
<reference evidence="2" key="1">
    <citation type="submission" date="2014-09" db="EMBL/GenBank/DDBJ databases">
        <authorList>
            <person name="Magalhaes I.L.F."/>
            <person name="Oliveira U."/>
            <person name="Santos F.R."/>
            <person name="Vidigal T.H.D.A."/>
            <person name="Brescovit A.D."/>
            <person name="Santos A.J."/>
        </authorList>
    </citation>
    <scope>NUCLEOTIDE SEQUENCE</scope>
    <source>
        <tissue evidence="2">Shoot tissue taken approximately 20 cm above the soil surface</tissue>
    </source>
</reference>
<dbReference type="AlphaFoldDB" id="A0A0A9ECH4"/>
<sequence length="70" mass="7629">MHAWLLQSSVVVFIFVVVIIMDMGHYSAFHPPSIIACIGFCHQQSIAGDPGVSSLGLFSGGLFYLSFFAY</sequence>
<evidence type="ECO:0000256" key="1">
    <source>
        <dbReference type="SAM" id="Phobius"/>
    </source>
</evidence>
<organism evidence="2">
    <name type="scientific">Arundo donax</name>
    <name type="common">Giant reed</name>
    <name type="synonym">Donax arundinaceus</name>
    <dbReference type="NCBI Taxonomy" id="35708"/>
    <lineage>
        <taxon>Eukaryota</taxon>
        <taxon>Viridiplantae</taxon>
        <taxon>Streptophyta</taxon>
        <taxon>Embryophyta</taxon>
        <taxon>Tracheophyta</taxon>
        <taxon>Spermatophyta</taxon>
        <taxon>Magnoliopsida</taxon>
        <taxon>Liliopsida</taxon>
        <taxon>Poales</taxon>
        <taxon>Poaceae</taxon>
        <taxon>PACMAD clade</taxon>
        <taxon>Arundinoideae</taxon>
        <taxon>Arundineae</taxon>
        <taxon>Arundo</taxon>
    </lineage>
</organism>
<keyword evidence="1" id="KW-0812">Transmembrane</keyword>
<keyword evidence="1" id="KW-0472">Membrane</keyword>
<accession>A0A0A9ECH4</accession>
<protein>
    <submittedName>
        <fullName evidence="2">Uncharacterized protein</fullName>
    </submittedName>
</protein>
<name>A0A0A9ECH4_ARUDO</name>
<feature type="transmembrane region" description="Helical" evidence="1">
    <location>
        <begin position="6"/>
        <end position="24"/>
    </location>
</feature>
<evidence type="ECO:0000313" key="2">
    <source>
        <dbReference type="EMBL" id="JAD98454.1"/>
    </source>
</evidence>